<dbReference type="Gene3D" id="1.25.10.10">
    <property type="entry name" value="Leucine-rich Repeat Variant"/>
    <property type="match status" value="3"/>
</dbReference>
<evidence type="ECO:0000256" key="3">
    <source>
        <dbReference type="SAM" id="Coils"/>
    </source>
</evidence>
<gene>
    <name evidence="5" type="ORF">Tb10.389.0150</name>
</gene>
<dbReference type="Proteomes" id="UP000008524">
    <property type="component" value="Chromosome 10"/>
</dbReference>
<dbReference type="GO" id="GO:0005829">
    <property type="term" value="C:cytosol"/>
    <property type="evidence" value="ECO:0000318"/>
    <property type="project" value="GO_Central"/>
</dbReference>
<dbReference type="InterPro" id="IPR011989">
    <property type="entry name" value="ARM-like"/>
</dbReference>
<dbReference type="PANTHER" id="PTHR23346">
    <property type="entry name" value="TRANSLATIONAL ACTIVATOR GCN1-RELATED"/>
    <property type="match status" value="1"/>
</dbReference>
<dbReference type="FunFam" id="1.25.10.10:FF:000550">
    <property type="entry name" value="Predicted protein"/>
    <property type="match status" value="1"/>
</dbReference>
<dbReference type="PANTHER" id="PTHR23346:SF7">
    <property type="entry name" value="STALLED RIBOSOME SENSOR GCN1"/>
    <property type="match status" value="1"/>
</dbReference>
<sequence length="2651" mass="290948">MCLHIREGKVADKQQIKINGGGKKKIVSLSIKPGATINRGTGASNMDIRGVVAAFQRGSPLIPRAVKVLFNYSHPLTEREVALLNQYVKGVQEQQEAGLRTTEVPENINALAARPLQRLPAVSVIQCVLGAAKIPSFPIRYQRQLQRQLLPLVVRDTPLTREEWTSILHQTATLPMGYSRTALRCAEEILKAAAPPLFKGDAVPQAGEEQTLFLNIFATVVLHYAKLHAACRKHSFSSLSLNIPVGNENVLLCGPMRRLRRILEKSCNHLREKWGALIEKLPPPQALTLSVFPSWSCPISKETVQQTVKSSPMLMLHLLGKRPVPGSLLVDKAEEVIQLCLYNMGLTNCSLNSTRDYLTVILALPVSDKRGYFMTHGEDSFFQLLMPFVNKGKILTPEVAQEWETLYCLIFLGIGMEEELLPLFVRAAAAVMQKCCASTEKASIMILTSAVLRASSETSRLRVRQEDIVKIIERDLVSHSADAVKAAWRLLQVSGVENRVVDEMRAALKSAKGNEEVRWAMALYISPKRAPSDVIEGLNELLFDSCEEVDAYRPAAFIALRSLVESKAKVSPKLCTVLCRADVVSRIGESRDELDALAETAVALANVFVFSPMALLLTHRSGLLRRRLSYSVEDLASDASAAIALWDSVTHVVFGLEEKEKTNILSNSACGALLPVASALLKHTAKMAVPTALRELVICCGHDHIQGEDPYYFCDNDSLLGRMRTSSKVVQRRLFDSLFSGEHRHLLVLHHDALVDGLCGYFSESVHLRTAASRGLVLLLGTRTGFASSQIIFNKLLDAVKESVEYMLALDMRDRAIAAASPAAMLQYEEKTLRERQLLKTYPSKPPKGMAEDDFEDMKRRDAAALEKGREELRKEIQKHSRVIEDILLQRKTALVTVRTLGTSGDFPLECVAVLFPYLQETLSGNDVPEVLERLLVDAIAGLLSRTAFAHIAEGMSRTVAELEGKASLSVDDVSRVSTMATYLRQSMTKMLPPPLFVVLLPFSHVAFKAGRGSQAVRTTIPLATQHQIMGVLIQNIGQANLPQPTETLQLLYTILQRFPSLFKSVQQGINLLMAMIPTSHLVALELGFFNQVDTVKEVTAAAYHRFSHFSTCRRALTLAAVFLHDSSTDVVRSMRGITQNSSHPFTLCPTDWNDLTYFLQAYGQQQKHHATRISASMRELFLLPNTTDVQQRSWLKDICKIGGLGSVVAIEVLSSSLKGDAFQDVLLYLCTIVESPNTEPFMLVVLSCGRVVLHDCSLVVLKAMSQTLQVRLSKPPKDITPVHKELYLAISTVWLTIIGCRLKENSLLESIIVQQGSTLNNSTSAMVHRTVCDSMVEVTKNKDACSLPQLDEFVQKCLKQVLHSGSYIKKKAHAYGVAGVLHGLGLTSLRRYNILETMQASMREKQAERSGVMVLLEVLSEVMGPKFEPYALAMSSGLLEGVADKDQKVSECADDASRLMVSSLTAVGLRQLIPRLVKGLAADQAKMRIPPLNFIGYVAFCSPKQLAATLPEITKHINACLFDVNHNVSAAAMNALRRVAGVVSNTEIREHVEVILAALRSPNTETENALDTLLYTRFVNAVDPASLALIIPIISRGLSNQMPHTRPKAAQIVASMVNLVNDTQSLKPYCQQLVSLLEEAAEDPKTETRTTSAKAIAALAAAIGGTLVDEIVAWCFSNLHKSHGSSVEKAGAAQVFVEIVESCGDAVLYDSFAVIETGMLDERPPVREGFLHIVVYAPSTLNPTTFQQLLPMAFPWVLEGLSHFSDRVRDVALTAGSSIINLYGTRNLALVLEPLMNGVLSEVSTLRHSSLLLTSKLLLHIVQNIRKKMRVQSVKERGPEDGEKGGKEDEQTNGEPAADDDTGAMEILQVESARSVEKRGISVLGALEEALGTEGFVRLLSAIFCGRNEHNLNVRTESNNAWQACVASPCGAVKKIFSGLIDLLVIYAPSENPDCAEMANKTIEFTSRLSEMIEPFIDTLCDRYKEDDRRSKLGALTCLTCVVGYVDGRRLIGMGGQIVGCVLPGMQEKDPQVQQCARELFAKVSKIVGPGLIESATEAQLETSVRGVVEVVKVKPNVALEIIFRYLNRQSKYVQHNLELLDTILDVEEADDQMRRYIPDTGKILLAFLVQRLDGASESYQKFIAGLSQGYEHIPQEQWQKALRAPATQLGALAAAEAFGLGISTESVESLSAVFRAAIESLGSDNDEMRALAVSMIPKLFNSIERRIVDSLEEEEQQDLTTSKRAVGRYLLQYLGVFQETLGVTARAMVTDTEPEFSVLGEGGQARLFDSLMAFYNRGLDYGTSMQKVQAVECIQDLLTYAPRRVSAGSTNTVAGRCSKVLFVRNDGGVVLAVVRLCLQLMGYPASGKEAMVEGTMALAMFNAALCDVGEARVLALRVVIQLLQRSERYADLILGTVVAKKGAVDSPLLRGVMCRFISVVMRYSNLSKTLSHITKLMDIVKPIWERAETPATAVAAGIAVAALCRSASITDEQFSTLRDTALNMMSTKGTSALGGFAFSYSVIASRVERVDASFVNAAMFTVRSAAGFGISDKLSVTWILRATAALVGTGLVPTSELKMEVYAPLLRRVDANDEVLMSTSQYFYDAVSAQFPQTISSMSDFHREMSTQWCVVGHFDADLDDEVIADTMC</sequence>
<dbReference type="STRING" id="185431.Q388R9"/>
<dbReference type="RefSeq" id="XP_827813.1">
    <property type="nucleotide sequence ID" value="XM_822720.1"/>
</dbReference>
<keyword evidence="6" id="KW-1185">Reference proteome</keyword>
<dbReference type="InterPro" id="IPR021133">
    <property type="entry name" value="HEAT_type_2"/>
</dbReference>
<keyword evidence="1" id="KW-0677">Repeat</keyword>
<dbReference type="OrthoDB" id="5148094at2759"/>
<dbReference type="GeneID" id="3662945"/>
<dbReference type="KEGG" id="tbr:Tb10.389.0150"/>
<evidence type="ECO:0000256" key="4">
    <source>
        <dbReference type="SAM" id="MobiDB-lite"/>
    </source>
</evidence>
<dbReference type="SUPFAM" id="SSF48371">
    <property type="entry name" value="ARM repeat"/>
    <property type="match status" value="2"/>
</dbReference>
<reference evidence="5 6" key="2">
    <citation type="journal article" date="2005" name="Science">
        <title>The genome of the African trypanosome Trypanosoma brucei.</title>
        <authorList>
            <person name="Berriman M."/>
            <person name="Ghedin E."/>
            <person name="Hertz-Fowler C."/>
            <person name="Blandin G."/>
            <person name="Renauld H."/>
            <person name="Bartholomeu D.C."/>
            <person name="Lennard N.J."/>
            <person name="Caler E."/>
            <person name="Hamlin N.E."/>
            <person name="Haas B."/>
            <person name="Bohme U."/>
            <person name="Hannick L."/>
            <person name="Aslett M.A."/>
            <person name="Shallom J."/>
            <person name="Marcello L."/>
            <person name="Hou L."/>
            <person name="Wickstead B."/>
            <person name="Alsmark U.C."/>
            <person name="Arrowsmith C."/>
            <person name="Atkin R.J."/>
            <person name="Barron A.J."/>
            <person name="Bringaud F."/>
            <person name="Brooks K."/>
            <person name="Carrington M."/>
            <person name="Cherevach I."/>
            <person name="Chillingworth T.J."/>
            <person name="Churcher C."/>
            <person name="Clark L.N."/>
            <person name="Corton C.H."/>
            <person name="Cronin A."/>
            <person name="Davies R.M."/>
            <person name="Doggett J."/>
            <person name="Djikeng A."/>
            <person name="Feldblyum T."/>
            <person name="Field M.C."/>
            <person name="Fraser A."/>
            <person name="Goodhead I."/>
            <person name="Hance Z."/>
            <person name="Harper D."/>
            <person name="Harris B.R."/>
            <person name="Hauser H."/>
            <person name="Hostetler J."/>
            <person name="Ivens A."/>
            <person name="Jagels K."/>
            <person name="Johnson D."/>
            <person name="Johnson J."/>
            <person name="Jones K."/>
            <person name="Kerhornou A.X."/>
            <person name="Koo H."/>
            <person name="Larke N."/>
            <person name="Landfear S."/>
            <person name="Larkin C."/>
            <person name="Leech V."/>
            <person name="Line A."/>
            <person name="Lord A."/>
            <person name="Macleod A."/>
            <person name="Mooney P.J."/>
            <person name="Moule S."/>
            <person name="Martin D.M."/>
            <person name="Morgan G.W."/>
            <person name="Mungall K."/>
            <person name="Norbertczak H."/>
            <person name="Ormond D."/>
            <person name="Pai G."/>
            <person name="Peacock C.S."/>
            <person name="Peterson J."/>
            <person name="Quail M.A."/>
            <person name="Rabbinowitsch E."/>
            <person name="Rajandream M.A."/>
            <person name="Reitter C."/>
            <person name="Salzberg S.L."/>
            <person name="Sanders M."/>
            <person name="Schobel S."/>
            <person name="Sharp S."/>
            <person name="Simmonds M."/>
            <person name="Simpson A.J."/>
            <person name="Tallon L."/>
            <person name="Turner C.M."/>
            <person name="Tait A."/>
            <person name="Tivey A.R."/>
            <person name="Van Aken S."/>
            <person name="Walker D."/>
            <person name="Wanless D."/>
            <person name="Wang S."/>
            <person name="White B."/>
            <person name="White O."/>
            <person name="Whitehead S."/>
            <person name="Woodward J."/>
            <person name="Wortman J."/>
            <person name="Adams M.D."/>
            <person name="Embley T.M."/>
            <person name="Gull K."/>
            <person name="Ullu E."/>
            <person name="Barry J.D."/>
            <person name="Fairlamb A.H."/>
            <person name="Opperdoes F."/>
            <person name="Barrell B.G."/>
            <person name="Donelson J.E."/>
            <person name="Hall N."/>
            <person name="Fraser C.M."/>
            <person name="Melville S.E."/>
            <person name="El-Sayed N.M."/>
        </authorList>
    </citation>
    <scope>NUCLEOTIDE SEQUENCE [LARGE SCALE GENOMIC DNA]</scope>
    <source>
        <strain evidence="5 6">927/4 GUTat10.1</strain>
    </source>
</reference>
<dbReference type="EMBL" id="CM000208">
    <property type="protein sequence ID" value="EAN78701.1"/>
    <property type="molecule type" value="Genomic_DNA"/>
</dbReference>
<dbReference type="PROSITE" id="PS50077">
    <property type="entry name" value="HEAT_REPEAT"/>
    <property type="match status" value="1"/>
</dbReference>
<evidence type="ECO:0008006" key="7">
    <source>
        <dbReference type="Google" id="ProtNLM"/>
    </source>
</evidence>
<evidence type="ECO:0000313" key="6">
    <source>
        <dbReference type="Proteomes" id="UP000008524"/>
    </source>
</evidence>
<dbReference type="InterPro" id="IPR016024">
    <property type="entry name" value="ARM-type_fold"/>
</dbReference>
<evidence type="ECO:0000256" key="2">
    <source>
        <dbReference type="PROSITE-ProRule" id="PRU00103"/>
    </source>
</evidence>
<evidence type="ECO:0000313" key="5">
    <source>
        <dbReference type="EMBL" id="EAN78701.1"/>
    </source>
</evidence>
<protein>
    <recommendedName>
        <fullName evidence="7">TOG domain-containing protein</fullName>
    </recommendedName>
</protein>
<dbReference type="AlphaFoldDB" id="Q388R9"/>
<dbReference type="InParanoid" id="Q388R9"/>
<dbReference type="Pfam" id="PF24987">
    <property type="entry name" value="HEAT_EF3_N"/>
    <property type="match status" value="1"/>
</dbReference>
<dbReference type="OMA" id="CVLPGMQ"/>
<accession>Q388R9</accession>
<name>Q388R9_TRYB2</name>
<dbReference type="GO" id="GO:0019887">
    <property type="term" value="F:protein kinase regulator activity"/>
    <property type="evidence" value="ECO:0000318"/>
    <property type="project" value="GO_Central"/>
</dbReference>
<feature type="repeat" description="HEAT" evidence="2">
    <location>
        <begin position="1634"/>
        <end position="1671"/>
    </location>
</feature>
<feature type="compositionally biased region" description="Basic and acidic residues" evidence="4">
    <location>
        <begin position="1834"/>
        <end position="1851"/>
    </location>
</feature>
<feature type="coiled-coil region" evidence="3">
    <location>
        <begin position="863"/>
        <end position="890"/>
    </location>
</feature>
<dbReference type="GO" id="GO:0034198">
    <property type="term" value="P:cellular response to amino acid starvation"/>
    <property type="evidence" value="ECO:0000318"/>
    <property type="project" value="GO_Central"/>
</dbReference>
<dbReference type="GO" id="GO:0006417">
    <property type="term" value="P:regulation of translation"/>
    <property type="evidence" value="ECO:0000318"/>
    <property type="project" value="GO_Central"/>
</dbReference>
<feature type="region of interest" description="Disordered" evidence="4">
    <location>
        <begin position="1833"/>
        <end position="1864"/>
    </location>
</feature>
<organism evidence="5 6">
    <name type="scientific">Trypanosoma brucei brucei (strain 927/4 GUTat10.1)</name>
    <dbReference type="NCBI Taxonomy" id="185431"/>
    <lineage>
        <taxon>Eukaryota</taxon>
        <taxon>Discoba</taxon>
        <taxon>Euglenozoa</taxon>
        <taxon>Kinetoplastea</taxon>
        <taxon>Metakinetoplastina</taxon>
        <taxon>Trypanosomatida</taxon>
        <taxon>Trypanosomatidae</taxon>
        <taxon>Trypanosoma</taxon>
    </lineage>
</organism>
<dbReference type="PaxDb" id="5691-EAN78701"/>
<evidence type="ECO:0000256" key="1">
    <source>
        <dbReference type="ARBA" id="ARBA00022737"/>
    </source>
</evidence>
<dbReference type="GO" id="GO:0005737">
    <property type="term" value="C:cytoplasm"/>
    <property type="evidence" value="ECO:0000314"/>
    <property type="project" value="GeneDB"/>
</dbReference>
<reference evidence="5 6" key="1">
    <citation type="journal article" date="2005" name="Science">
        <title>Comparative genomics of trypanosomatid parasitic protozoa.</title>
        <authorList>
            <person name="El-Sayed N.M."/>
            <person name="Myler P.J."/>
            <person name="Blandin G."/>
            <person name="Berriman M."/>
            <person name="Crabtree J."/>
            <person name="Aggarwal G."/>
            <person name="Caler E."/>
            <person name="Renauld H."/>
            <person name="Worthey E.A."/>
            <person name="Hertz-Fowler C."/>
            <person name="Ghedin E."/>
            <person name="Peacock C."/>
            <person name="Bartholomeu D.C."/>
            <person name="Haas B.J."/>
            <person name="Tran A.N."/>
            <person name="Wortman J.R."/>
            <person name="Alsmark U.C."/>
            <person name="Angiuoli S."/>
            <person name="Anupama A."/>
            <person name="Badger J."/>
            <person name="Bringaud F."/>
            <person name="Cadag E."/>
            <person name="Carlton J.M."/>
            <person name="Cerqueira G.C."/>
            <person name="Creasy T."/>
            <person name="Delcher A.L."/>
            <person name="Djikeng A."/>
            <person name="Embley T.M."/>
            <person name="Hauser C."/>
            <person name="Ivens A.C."/>
            <person name="Kummerfeld S.K."/>
            <person name="Pereira-Leal J.B."/>
            <person name="Nilsson D."/>
            <person name="Peterson J."/>
            <person name="Salzberg S.L."/>
            <person name="Shallom J."/>
            <person name="Silva J.C."/>
            <person name="Sundaram J."/>
            <person name="Westenberger S."/>
            <person name="White O."/>
            <person name="Melville S.E."/>
            <person name="Donelson J.E."/>
            <person name="Andersson B."/>
            <person name="Stuart K.D."/>
            <person name="Hall N."/>
        </authorList>
    </citation>
    <scope>NUCLEOTIDE SEQUENCE [LARGE SCALE GENOMIC DNA]</scope>
    <source>
        <strain evidence="5 6">927/4 GUTat10.1</strain>
    </source>
</reference>
<proteinExistence type="predicted"/>
<dbReference type="Pfam" id="PF24984">
    <property type="entry name" value="HEAT_EF3_GNC1"/>
    <property type="match status" value="1"/>
</dbReference>
<keyword evidence="3" id="KW-0175">Coiled coil</keyword>
<dbReference type="eggNOG" id="KOG1242">
    <property type="taxonomic scope" value="Eukaryota"/>
</dbReference>